<dbReference type="SUPFAM" id="SSF52058">
    <property type="entry name" value="L domain-like"/>
    <property type="match status" value="1"/>
</dbReference>
<dbReference type="Proteomes" id="UP000796880">
    <property type="component" value="Unassembled WGS sequence"/>
</dbReference>
<name>A0A8K0HMH3_9ROSA</name>
<comment type="caution">
    <text evidence="1">The sequence shown here is derived from an EMBL/GenBank/DDBJ whole genome shotgun (WGS) entry which is preliminary data.</text>
</comment>
<dbReference type="EMBL" id="VOIH02000001">
    <property type="protein sequence ID" value="KAF3455582.1"/>
    <property type="molecule type" value="Genomic_DNA"/>
</dbReference>
<evidence type="ECO:0000313" key="1">
    <source>
        <dbReference type="EMBL" id="KAF3455582.1"/>
    </source>
</evidence>
<gene>
    <name evidence="1" type="ORF">FNV43_RR00215</name>
</gene>
<sequence>MLAETTLMSCCGDVFQPSSSNTPTYKMPVLLHDLAQLVSRDSCLRVEDKKSCLMPKYSSVRHSSLLCQNIQPSVLKMFHRYKNLCTFMSTSPIKEVPYEFFLNLQRLRLPKHLKNLNKLRHLELDVKRQISCMPLGLGKLTNLQMLQAFIVGKDEGRALRS</sequence>
<proteinExistence type="predicted"/>
<reference evidence="1" key="1">
    <citation type="submission" date="2020-03" db="EMBL/GenBank/DDBJ databases">
        <title>A high-quality chromosome-level genome assembly of a woody plant with both climbing and erect habits, Rhamnella rubrinervis.</title>
        <authorList>
            <person name="Lu Z."/>
            <person name="Yang Y."/>
            <person name="Zhu X."/>
            <person name="Sun Y."/>
        </authorList>
    </citation>
    <scope>NUCLEOTIDE SEQUENCE</scope>
    <source>
        <strain evidence="1">BYM</strain>
        <tissue evidence="1">Leaf</tissue>
    </source>
</reference>
<organism evidence="1 2">
    <name type="scientific">Rhamnella rubrinervis</name>
    <dbReference type="NCBI Taxonomy" id="2594499"/>
    <lineage>
        <taxon>Eukaryota</taxon>
        <taxon>Viridiplantae</taxon>
        <taxon>Streptophyta</taxon>
        <taxon>Embryophyta</taxon>
        <taxon>Tracheophyta</taxon>
        <taxon>Spermatophyta</taxon>
        <taxon>Magnoliopsida</taxon>
        <taxon>eudicotyledons</taxon>
        <taxon>Gunneridae</taxon>
        <taxon>Pentapetalae</taxon>
        <taxon>rosids</taxon>
        <taxon>fabids</taxon>
        <taxon>Rosales</taxon>
        <taxon>Rhamnaceae</taxon>
        <taxon>rhamnoid group</taxon>
        <taxon>Rhamneae</taxon>
        <taxon>Rhamnella</taxon>
    </lineage>
</organism>
<keyword evidence="2" id="KW-1185">Reference proteome</keyword>
<dbReference type="OrthoDB" id="2973320at2759"/>
<dbReference type="AlphaFoldDB" id="A0A8K0HMH3"/>
<evidence type="ECO:0000313" key="2">
    <source>
        <dbReference type="Proteomes" id="UP000796880"/>
    </source>
</evidence>
<accession>A0A8K0HMH3</accession>
<protein>
    <submittedName>
        <fullName evidence="1">Uncharacterized protein</fullName>
    </submittedName>
</protein>